<feature type="transmembrane region" description="Helical" evidence="2">
    <location>
        <begin position="29"/>
        <end position="54"/>
    </location>
</feature>
<evidence type="ECO:0000256" key="1">
    <source>
        <dbReference type="SAM" id="MobiDB-lite"/>
    </source>
</evidence>
<reference evidence="3" key="1">
    <citation type="submission" date="2017-09" db="EMBL/GenBank/DDBJ databases">
        <title>Contemporary evolution of a Lepidopteran species, Heliothis virescens, in response to modern agricultural practices.</title>
        <authorList>
            <person name="Fritz M.L."/>
            <person name="Deyonke A.M."/>
            <person name="Papanicolaou A."/>
            <person name="Micinski S."/>
            <person name="Westbrook J."/>
            <person name="Gould F."/>
        </authorList>
    </citation>
    <scope>NUCLEOTIDE SEQUENCE [LARGE SCALE GENOMIC DNA]</scope>
    <source>
        <strain evidence="3">HvINT-</strain>
        <tissue evidence="3">Whole body</tissue>
    </source>
</reference>
<gene>
    <name evidence="3" type="ORF">B5V51_1338</name>
</gene>
<protein>
    <submittedName>
        <fullName evidence="3">Uncharacterized protein</fullName>
    </submittedName>
</protein>
<proteinExistence type="predicted"/>
<name>A0A2A4JJZ4_HELVI</name>
<evidence type="ECO:0000313" key="3">
    <source>
        <dbReference type="EMBL" id="PCG71914.1"/>
    </source>
</evidence>
<organism evidence="3">
    <name type="scientific">Heliothis virescens</name>
    <name type="common">Tobacco budworm moth</name>
    <dbReference type="NCBI Taxonomy" id="7102"/>
    <lineage>
        <taxon>Eukaryota</taxon>
        <taxon>Metazoa</taxon>
        <taxon>Ecdysozoa</taxon>
        <taxon>Arthropoda</taxon>
        <taxon>Hexapoda</taxon>
        <taxon>Insecta</taxon>
        <taxon>Pterygota</taxon>
        <taxon>Neoptera</taxon>
        <taxon>Endopterygota</taxon>
        <taxon>Lepidoptera</taxon>
        <taxon>Glossata</taxon>
        <taxon>Ditrysia</taxon>
        <taxon>Noctuoidea</taxon>
        <taxon>Noctuidae</taxon>
        <taxon>Heliothinae</taxon>
        <taxon>Heliothis</taxon>
    </lineage>
</organism>
<feature type="transmembrane region" description="Helical" evidence="2">
    <location>
        <begin position="66"/>
        <end position="88"/>
    </location>
</feature>
<dbReference type="EMBL" id="NWSH01001267">
    <property type="protein sequence ID" value="PCG71914.1"/>
    <property type="molecule type" value="Genomic_DNA"/>
</dbReference>
<keyword evidence="2" id="KW-0812">Transmembrane</keyword>
<feature type="transmembrane region" description="Helical" evidence="2">
    <location>
        <begin position="137"/>
        <end position="157"/>
    </location>
</feature>
<accession>A0A2A4JJZ4</accession>
<feature type="region of interest" description="Disordered" evidence="1">
    <location>
        <begin position="200"/>
        <end position="219"/>
    </location>
</feature>
<keyword evidence="2" id="KW-0472">Membrane</keyword>
<evidence type="ECO:0000256" key="2">
    <source>
        <dbReference type="SAM" id="Phobius"/>
    </source>
</evidence>
<feature type="transmembrane region" description="Helical" evidence="2">
    <location>
        <begin position="100"/>
        <end position="125"/>
    </location>
</feature>
<dbReference type="AlphaFoldDB" id="A0A2A4JJZ4"/>
<comment type="caution">
    <text evidence="3">The sequence shown here is derived from an EMBL/GenBank/DDBJ whole genome shotgun (WGS) entry which is preliminary data.</text>
</comment>
<keyword evidence="2" id="KW-1133">Transmembrane helix</keyword>
<sequence>MKREIPVCTRCCFCLPLRRGLLAWGYIKIIADIIFILMMLYVVIIVVWIIMAFTGGSIWAAMCTEVIMGVIGIVVCLVDIAMTVVFIVGGHKKNVKLIRVFYIHSIVLCVVSAILSTLTILLHLIYSTSIQHVETMVMNATTCLGILVLQCYFVFLIRSEIIKLRSNCEFRFVNNAAEAECIMEIGDNLPKEHSIPEPVLEKDTESDDEVITSQPVELV</sequence>